<evidence type="ECO:0000256" key="3">
    <source>
        <dbReference type="SAM" id="MobiDB-lite"/>
    </source>
</evidence>
<feature type="region of interest" description="Disordered" evidence="3">
    <location>
        <begin position="303"/>
        <end position="386"/>
    </location>
</feature>
<feature type="non-terminal residue" evidence="6">
    <location>
        <position position="750"/>
    </location>
</feature>
<name>A0ABM1BLI4_LIMPO</name>
<evidence type="ECO:0000259" key="4">
    <source>
        <dbReference type="PROSITE" id="PS51916"/>
    </source>
</evidence>
<dbReference type="InterPro" id="IPR038106">
    <property type="entry name" value="NFRKB_winged_sf"/>
</dbReference>
<dbReference type="InterPro" id="IPR057748">
    <property type="entry name" value="NFRKB_WH_2"/>
</dbReference>
<dbReference type="PROSITE" id="PS51916">
    <property type="entry name" value="DEUBAD"/>
    <property type="match status" value="1"/>
</dbReference>
<dbReference type="GeneID" id="106468533"/>
<dbReference type="Proteomes" id="UP000694941">
    <property type="component" value="Unplaced"/>
</dbReference>
<keyword evidence="5" id="KW-1185">Reference proteome</keyword>
<reference evidence="6" key="1">
    <citation type="submission" date="2025-08" db="UniProtKB">
        <authorList>
            <consortium name="RefSeq"/>
        </authorList>
    </citation>
    <scope>IDENTIFICATION</scope>
    <source>
        <tissue evidence="6">Muscle</tissue>
    </source>
</reference>
<feature type="compositionally biased region" description="Polar residues" evidence="3">
    <location>
        <begin position="338"/>
        <end position="358"/>
    </location>
</feature>
<feature type="domain" description="DEUBAD" evidence="4">
    <location>
        <begin position="33"/>
        <end position="150"/>
    </location>
</feature>
<gene>
    <name evidence="6" type="primary">LOC106468533</name>
</gene>
<evidence type="ECO:0000256" key="2">
    <source>
        <dbReference type="ARBA" id="ARBA00023242"/>
    </source>
</evidence>
<evidence type="ECO:0000256" key="1">
    <source>
        <dbReference type="ARBA" id="ARBA00004123"/>
    </source>
</evidence>
<evidence type="ECO:0000313" key="5">
    <source>
        <dbReference type="Proteomes" id="UP000694941"/>
    </source>
</evidence>
<dbReference type="InterPro" id="IPR044867">
    <property type="entry name" value="DEUBAD_dom"/>
</dbReference>
<feature type="compositionally biased region" description="Basic and acidic residues" evidence="3">
    <location>
        <begin position="326"/>
        <end position="335"/>
    </location>
</feature>
<dbReference type="RefSeq" id="XP_013784419.1">
    <property type="nucleotide sequence ID" value="XM_013928965.2"/>
</dbReference>
<proteinExistence type="predicted"/>
<dbReference type="PANTHER" id="PTHR13052:SF3">
    <property type="entry name" value="NUCLEAR FACTOR RELATED TO KAPPA-B-BINDING PROTEIN"/>
    <property type="match status" value="1"/>
</dbReference>
<accession>A0ABM1BLI4</accession>
<protein>
    <submittedName>
        <fullName evidence="6">Nuclear factor related to kappa-B-binding protein-like</fullName>
    </submittedName>
</protein>
<evidence type="ECO:0000313" key="6">
    <source>
        <dbReference type="RefSeq" id="XP_013784419.1"/>
    </source>
</evidence>
<dbReference type="PANTHER" id="PTHR13052">
    <property type="entry name" value="NFRKB-RELATED"/>
    <property type="match status" value="1"/>
</dbReference>
<comment type="subcellular location">
    <subcellularLocation>
        <location evidence="1">Nucleus</location>
    </subcellularLocation>
</comment>
<dbReference type="Pfam" id="PF14465">
    <property type="entry name" value="WHD_1st_NFRKB"/>
    <property type="match status" value="1"/>
</dbReference>
<feature type="region of interest" description="Disordered" evidence="3">
    <location>
        <begin position="530"/>
        <end position="563"/>
    </location>
</feature>
<dbReference type="CDD" id="cd21865">
    <property type="entry name" value="DEUBAD_NFRKB"/>
    <property type="match status" value="1"/>
</dbReference>
<keyword evidence="2" id="KW-0539">Nucleus</keyword>
<feature type="compositionally biased region" description="Basic and acidic residues" evidence="3">
    <location>
        <begin position="554"/>
        <end position="563"/>
    </location>
</feature>
<sequence length="750" mass="85510">MNVATPLLEEKNVDYEGTVMEKCLLGNKIVFLPQEICEQEEIFKKVMSLETWDSVLSENQRCHLMKFLPSFSENDQEEKKDILRKLFDGENFKFGNPLRKFFKKLNDGVMAPDVAKMTALLRKATYREYRYQQQQYYCRLLQEILISRKKLLDAASVLPPHQHVKIEQFTPKTRDPTLEDRTKWRYFSELQSVREECGELDTSSEDENYPEGSPLKLTKKHKKQLHNLETALNPDMHRVVSTIATGSGIHNSGSGRFICRSLATCEMTEERYREMLLKHKRRKMDKEKHPELDVSNISLEGLIARTNMTRRPTPKPLEQHVKKRSKNSEILEKKSKTPRSTTSESQALDSAAGNSQEPIPQPPVVTEASNIKVENKIAPEQAEDDEDMDVDIGSDGEAPFVFPARASTPEQEGNLPVSFFSLLRDLFLSTPEMKMSAVKLEERVRMWLESPVVVGCDWLGGHDNWTELVSSALKYLAGDLIAILPENFVPYLDYKEKQQQWQWIGAGRDSDKQLCALCQQWQENLGDVSTEALESAQGSPPPPRVPTDWSVRPSNEEEKKSYREQECIRYQNPHKAYTFRIHGYEAVVGPVKGVYRKETGVNKAREHSLLVSDRPPFVTILSLVRDAAARLPNGEGTRADISELLKDSQYLAPGSDQQMYAMVSGALDRLHYEKDPCVKYDVNRKLWIYLHRNRTEEEFGMITFIVKAKETLRPASTLAMSAIIDTAAITTVTDVTVNVTSSRSGGSRPQ</sequence>
<organism evidence="5 6">
    <name type="scientific">Limulus polyphemus</name>
    <name type="common">Atlantic horseshoe crab</name>
    <dbReference type="NCBI Taxonomy" id="6850"/>
    <lineage>
        <taxon>Eukaryota</taxon>
        <taxon>Metazoa</taxon>
        <taxon>Ecdysozoa</taxon>
        <taxon>Arthropoda</taxon>
        <taxon>Chelicerata</taxon>
        <taxon>Merostomata</taxon>
        <taxon>Xiphosura</taxon>
        <taxon>Limulidae</taxon>
        <taxon>Limulus</taxon>
    </lineage>
</organism>
<dbReference type="InterPro" id="IPR025220">
    <property type="entry name" value="NFRKB_WH_1"/>
</dbReference>
<dbReference type="Gene3D" id="1.10.10.2430">
    <property type="entry name" value="NFRKB winged helix-like domain"/>
    <property type="match status" value="1"/>
</dbReference>
<dbReference type="InterPro" id="IPR024867">
    <property type="entry name" value="NFRKB"/>
</dbReference>
<dbReference type="Pfam" id="PF25793">
    <property type="entry name" value="WHD_2nd_NFRKB"/>
    <property type="match status" value="1"/>
</dbReference>